<keyword evidence="2" id="KW-0238">DNA-binding</keyword>
<dbReference type="InterPro" id="IPR036390">
    <property type="entry name" value="WH_DNA-bd_sf"/>
</dbReference>
<protein>
    <submittedName>
        <fullName evidence="2">CRISPR-associated DNA-binding protein</fullName>
    </submittedName>
</protein>
<sequence>MACLISSIGFDEKFLVRSFLRRGRQQVDYVLVVKPSTENEKTEKAISSLRRLLDEAHVSLEVLQVDHMNFPIAVSNVMTWLRKSSYVDYILNLSSGMRLVNIEILTAFLLLRLDAEVEVEPESLQDVVSFRVSDMMGYAVDSTDLKILSAIQKGENKIALISKKLKIPNATVWRRVKELEKNGFLSSSDDRLVLKNKGIIFLNFSRNSQL</sequence>
<proteinExistence type="predicted"/>
<dbReference type="GO" id="GO:0003677">
    <property type="term" value="F:DNA binding"/>
    <property type="evidence" value="ECO:0007669"/>
    <property type="project" value="UniProtKB-KW"/>
</dbReference>
<dbReference type="Proteomes" id="UP000007812">
    <property type="component" value="Chromosome"/>
</dbReference>
<keyword evidence="3" id="KW-1185">Reference proteome</keyword>
<accession>F4G356</accession>
<dbReference type="SUPFAM" id="SSF46785">
    <property type="entry name" value="Winged helix' DNA-binding domain"/>
    <property type="match status" value="1"/>
</dbReference>
<feature type="domain" description="Csa3 N-terminal" evidence="1">
    <location>
        <begin position="3"/>
        <end position="120"/>
    </location>
</feature>
<evidence type="ECO:0000313" key="2">
    <source>
        <dbReference type="EMBL" id="AEB95254.1"/>
    </source>
</evidence>
<name>F4G356_METCR</name>
<dbReference type="Gene3D" id="3.40.50.11700">
    <property type="match status" value="1"/>
</dbReference>
<evidence type="ECO:0000259" key="1">
    <source>
        <dbReference type="Pfam" id="PF22662"/>
    </source>
</evidence>
<dbReference type="HOGENOM" id="CLU_107894_2_0_2"/>
<organism evidence="2 3">
    <name type="scientific">Metallosphaera cuprina (strain Ar-4)</name>
    <dbReference type="NCBI Taxonomy" id="1006006"/>
    <lineage>
        <taxon>Archaea</taxon>
        <taxon>Thermoproteota</taxon>
        <taxon>Thermoprotei</taxon>
        <taxon>Sulfolobales</taxon>
        <taxon>Sulfolobaceae</taxon>
        <taxon>Metallosphaera</taxon>
    </lineage>
</organism>
<dbReference type="GeneID" id="10493340"/>
<dbReference type="AlphaFoldDB" id="F4G356"/>
<dbReference type="Gene3D" id="1.10.10.10">
    <property type="entry name" value="Winged helix-like DNA-binding domain superfamily/Winged helix DNA-binding domain"/>
    <property type="match status" value="1"/>
</dbReference>
<evidence type="ECO:0000313" key="3">
    <source>
        <dbReference type="Proteomes" id="UP000007812"/>
    </source>
</evidence>
<dbReference type="STRING" id="1006006.Mcup_1149"/>
<dbReference type="OrthoDB" id="97174at2157"/>
<dbReference type="InterPro" id="IPR036388">
    <property type="entry name" value="WH-like_DNA-bd_sf"/>
</dbReference>
<dbReference type="Pfam" id="PF22662">
    <property type="entry name" value="Csa3_N"/>
    <property type="match status" value="1"/>
</dbReference>
<dbReference type="eggNOG" id="arCOG01446">
    <property type="taxonomic scope" value="Archaea"/>
</dbReference>
<dbReference type="Pfam" id="PF13412">
    <property type="entry name" value="HTH_24"/>
    <property type="match status" value="1"/>
</dbReference>
<dbReference type="RefSeq" id="WP_013737752.1">
    <property type="nucleotide sequence ID" value="NC_015435.1"/>
</dbReference>
<dbReference type="NCBIfam" id="TIGR01884">
    <property type="entry name" value="cas_HTH"/>
    <property type="match status" value="1"/>
</dbReference>
<dbReference type="InterPro" id="IPR010163">
    <property type="entry name" value="Csa3"/>
</dbReference>
<dbReference type="InterPro" id="IPR054588">
    <property type="entry name" value="Csa3_N"/>
</dbReference>
<gene>
    <name evidence="2" type="ordered locus">Mcup_1149</name>
</gene>
<dbReference type="EMBL" id="CP002656">
    <property type="protein sequence ID" value="AEB95254.1"/>
    <property type="molecule type" value="Genomic_DNA"/>
</dbReference>
<dbReference type="KEGG" id="mcn:Mcup_1149"/>
<reference evidence="2 3" key="1">
    <citation type="journal article" date="2011" name="J. Bacteriol.">
        <title>Complete genome sequence of Metallosphaera cuprina, a metal sulfide-oxidizing archaeon from a hot spring.</title>
        <authorList>
            <person name="Liu L.J."/>
            <person name="You X.Y."/>
            <person name="Zheng H."/>
            <person name="Wang S."/>
            <person name="Jiang C.Y."/>
            <person name="Liu S.J."/>
        </authorList>
    </citation>
    <scope>NUCLEOTIDE SEQUENCE [LARGE SCALE GENOMIC DNA]</scope>
    <source>
        <strain evidence="2 3">Ar-4</strain>
    </source>
</reference>
<dbReference type="PATRIC" id="fig|1006006.8.peg.1144"/>